<organism evidence="2 3">
    <name type="scientific">Aphis gossypii</name>
    <name type="common">Cotton aphid</name>
    <dbReference type="NCBI Taxonomy" id="80765"/>
    <lineage>
        <taxon>Eukaryota</taxon>
        <taxon>Metazoa</taxon>
        <taxon>Ecdysozoa</taxon>
        <taxon>Arthropoda</taxon>
        <taxon>Hexapoda</taxon>
        <taxon>Insecta</taxon>
        <taxon>Pterygota</taxon>
        <taxon>Neoptera</taxon>
        <taxon>Paraneoptera</taxon>
        <taxon>Hemiptera</taxon>
        <taxon>Sternorrhyncha</taxon>
        <taxon>Aphidomorpha</taxon>
        <taxon>Aphidoidea</taxon>
        <taxon>Aphididae</taxon>
        <taxon>Aphidini</taxon>
        <taxon>Aphis</taxon>
        <taxon>Aphis</taxon>
    </lineage>
</organism>
<evidence type="ECO:0000256" key="1">
    <source>
        <dbReference type="SAM" id="MobiDB-lite"/>
    </source>
</evidence>
<reference evidence="2" key="1">
    <citation type="submission" date="2022-02" db="EMBL/GenBank/DDBJ databases">
        <authorList>
            <person name="King R."/>
        </authorList>
    </citation>
    <scope>NUCLEOTIDE SEQUENCE</scope>
</reference>
<protein>
    <recommendedName>
        <fullName evidence="4">NADH dehydrogenase [ubiquinone] 1 alpha subcomplex assembly factor 3</fullName>
    </recommendedName>
</protein>
<dbReference type="PANTHER" id="PTHR21192:SF2">
    <property type="entry name" value="NADH DEHYDROGENASE [UBIQUINONE] 1 ALPHA SUBCOMPLEX ASSEMBLY FACTOR 3"/>
    <property type="match status" value="1"/>
</dbReference>
<feature type="region of interest" description="Disordered" evidence="1">
    <location>
        <begin position="255"/>
        <end position="277"/>
    </location>
</feature>
<sequence>MSLRNVARKLLLSRPRTFGAGQLGSSPNLAPPPQQQQQQPRRSVGAYENDGKTYVSMLNNNNIRDGIMISGYSQYGFRLNNGFVVLGPVVCFANSILAWRVEDDRDVTVDSLSMLFHLEPPPAVIVLGMGDSPQRNRRDDNRRKPQLLRQHFDKVVWAAARQYGCTVEILPVDAALATYNFIISEGRHAAGAFIPPRFIPAMDDDAVTANARHVHLYGESVPVTDVWLDAEERSELINANYREFGEVVGAQRAAEQEMRSKLAGDRKPGDGPEKKIR</sequence>
<dbReference type="InterPro" id="IPR036748">
    <property type="entry name" value="MTH938-like_sf"/>
</dbReference>
<dbReference type="Gene3D" id="3.40.1230.10">
    <property type="entry name" value="MTH938-like"/>
    <property type="match status" value="1"/>
</dbReference>
<dbReference type="PANTHER" id="PTHR21192">
    <property type="entry name" value="NUCLEAR PROTEIN E3-3"/>
    <property type="match status" value="1"/>
</dbReference>
<keyword evidence="3" id="KW-1185">Reference proteome</keyword>
<reference evidence="2" key="2">
    <citation type="submission" date="2022-10" db="EMBL/GenBank/DDBJ databases">
        <authorList>
            <consortium name="ENA_rothamsted_submissions"/>
            <consortium name="culmorum"/>
            <person name="King R."/>
        </authorList>
    </citation>
    <scope>NUCLEOTIDE SEQUENCE</scope>
</reference>
<dbReference type="Proteomes" id="UP001154329">
    <property type="component" value="Chromosome 4"/>
</dbReference>
<feature type="region of interest" description="Disordered" evidence="1">
    <location>
        <begin position="17"/>
        <end position="44"/>
    </location>
</feature>
<name>A0A9P0JEP0_APHGO</name>
<gene>
    <name evidence="2" type="ORF">APHIGO_LOCUS11578</name>
</gene>
<dbReference type="SUPFAM" id="SSF64076">
    <property type="entry name" value="MTH938-like"/>
    <property type="match status" value="1"/>
</dbReference>
<dbReference type="EMBL" id="OU899037">
    <property type="protein sequence ID" value="CAH1738184.1"/>
    <property type="molecule type" value="Genomic_DNA"/>
</dbReference>
<evidence type="ECO:0008006" key="4">
    <source>
        <dbReference type="Google" id="ProtNLM"/>
    </source>
</evidence>
<dbReference type="Pfam" id="PF04430">
    <property type="entry name" value="DUF498"/>
    <property type="match status" value="1"/>
</dbReference>
<accession>A0A9P0JEP0</accession>
<proteinExistence type="predicted"/>
<dbReference type="InterPro" id="IPR007523">
    <property type="entry name" value="NDUFAF3/AAMDC"/>
</dbReference>
<evidence type="ECO:0000313" key="2">
    <source>
        <dbReference type="EMBL" id="CAH1738184.1"/>
    </source>
</evidence>
<dbReference type="AlphaFoldDB" id="A0A9P0JEP0"/>
<dbReference type="GO" id="GO:0005743">
    <property type="term" value="C:mitochondrial inner membrane"/>
    <property type="evidence" value="ECO:0007669"/>
    <property type="project" value="TreeGrafter"/>
</dbReference>
<dbReference type="GO" id="GO:0032981">
    <property type="term" value="P:mitochondrial respiratory chain complex I assembly"/>
    <property type="evidence" value="ECO:0007669"/>
    <property type="project" value="TreeGrafter"/>
</dbReference>
<evidence type="ECO:0000313" key="3">
    <source>
        <dbReference type="Proteomes" id="UP001154329"/>
    </source>
</evidence>